<feature type="transmembrane region" description="Helical" evidence="2">
    <location>
        <begin position="21"/>
        <end position="39"/>
    </location>
</feature>
<organism evidence="3 4">
    <name type="scientific">Thermomonospora cellulosilytica</name>
    <dbReference type="NCBI Taxonomy" id="1411118"/>
    <lineage>
        <taxon>Bacteria</taxon>
        <taxon>Bacillati</taxon>
        <taxon>Actinomycetota</taxon>
        <taxon>Actinomycetes</taxon>
        <taxon>Streptosporangiales</taxon>
        <taxon>Thermomonosporaceae</taxon>
        <taxon>Thermomonospora</taxon>
    </lineage>
</organism>
<keyword evidence="4" id="KW-1185">Reference proteome</keyword>
<keyword evidence="2" id="KW-0472">Membrane</keyword>
<evidence type="ECO:0000313" key="3">
    <source>
        <dbReference type="EMBL" id="MBA9006877.1"/>
    </source>
</evidence>
<feature type="compositionally biased region" description="Low complexity" evidence="1">
    <location>
        <begin position="114"/>
        <end position="146"/>
    </location>
</feature>
<feature type="compositionally biased region" description="Low complexity" evidence="1">
    <location>
        <begin position="52"/>
        <end position="62"/>
    </location>
</feature>
<comment type="caution">
    <text evidence="3">The sequence shown here is derived from an EMBL/GenBank/DDBJ whole genome shotgun (WGS) entry which is preliminary data.</text>
</comment>
<accession>A0A7W3N3Q2</accession>
<dbReference type="EMBL" id="JACJII010000001">
    <property type="protein sequence ID" value="MBA9006877.1"/>
    <property type="molecule type" value="Genomic_DNA"/>
</dbReference>
<feature type="compositionally biased region" description="Polar residues" evidence="1">
    <location>
        <begin position="71"/>
        <end position="84"/>
    </location>
</feature>
<keyword evidence="2" id="KW-1133">Transmembrane helix</keyword>
<dbReference type="RefSeq" id="WP_182707644.1">
    <property type="nucleotide sequence ID" value="NZ_JACJII010000001.1"/>
</dbReference>
<keyword evidence="2" id="KW-0812">Transmembrane</keyword>
<dbReference type="Proteomes" id="UP000539313">
    <property type="component" value="Unassembled WGS sequence"/>
</dbReference>
<sequence length="146" mass="14084">MSDHRRSHAPADGEAGRLARLLVLALGLLGFVMFPGAGLPSAGSGIGIRTGAAQQPPAHQAPGRGRAGATVLQNAPTGQLTETGPASAAPPPHAVAPADPALPARDVRAPAPAPLGAAAAGHGPLAADGVRTAPPRGRAPPASTGS</sequence>
<evidence type="ECO:0000256" key="1">
    <source>
        <dbReference type="SAM" id="MobiDB-lite"/>
    </source>
</evidence>
<proteinExistence type="predicted"/>
<protein>
    <submittedName>
        <fullName evidence="3">Uncharacterized protein</fullName>
    </submittedName>
</protein>
<dbReference type="AlphaFoldDB" id="A0A7W3N3Q2"/>
<reference evidence="3 4" key="1">
    <citation type="submission" date="2020-08" db="EMBL/GenBank/DDBJ databases">
        <title>Sequencing the genomes of 1000 actinobacteria strains.</title>
        <authorList>
            <person name="Klenk H.-P."/>
        </authorList>
    </citation>
    <scope>NUCLEOTIDE SEQUENCE [LARGE SCALE GENOMIC DNA]</scope>
    <source>
        <strain evidence="3 4">DSM 45823</strain>
    </source>
</reference>
<evidence type="ECO:0000256" key="2">
    <source>
        <dbReference type="SAM" id="Phobius"/>
    </source>
</evidence>
<name>A0A7W3N3Q2_9ACTN</name>
<evidence type="ECO:0000313" key="4">
    <source>
        <dbReference type="Proteomes" id="UP000539313"/>
    </source>
</evidence>
<gene>
    <name evidence="3" type="ORF">HNR21_005759</name>
</gene>
<feature type="region of interest" description="Disordered" evidence="1">
    <location>
        <begin position="43"/>
        <end position="146"/>
    </location>
</feature>
<feature type="compositionally biased region" description="Low complexity" evidence="1">
    <location>
        <begin position="95"/>
        <end position="104"/>
    </location>
</feature>